<evidence type="ECO:0000313" key="2">
    <source>
        <dbReference type="Proteomes" id="UP001044222"/>
    </source>
</evidence>
<reference evidence="1" key="1">
    <citation type="submission" date="2021-01" db="EMBL/GenBank/DDBJ databases">
        <title>A chromosome-scale assembly of European eel, Anguilla anguilla.</title>
        <authorList>
            <person name="Henkel C."/>
            <person name="Jong-Raadsen S.A."/>
            <person name="Dufour S."/>
            <person name="Weltzien F.-A."/>
            <person name="Palstra A.P."/>
            <person name="Pelster B."/>
            <person name="Spaink H.P."/>
            <person name="Van Den Thillart G.E."/>
            <person name="Jansen H."/>
            <person name="Zahm M."/>
            <person name="Klopp C."/>
            <person name="Cedric C."/>
            <person name="Louis A."/>
            <person name="Berthelot C."/>
            <person name="Parey E."/>
            <person name="Roest Crollius H."/>
            <person name="Montfort J."/>
            <person name="Robinson-Rechavi M."/>
            <person name="Bucao C."/>
            <person name="Bouchez O."/>
            <person name="Gislard M."/>
            <person name="Lluch J."/>
            <person name="Milhes M."/>
            <person name="Lampietro C."/>
            <person name="Lopez Roques C."/>
            <person name="Donnadieu C."/>
            <person name="Braasch I."/>
            <person name="Desvignes T."/>
            <person name="Postlethwait J."/>
            <person name="Bobe J."/>
            <person name="Guiguen Y."/>
            <person name="Dirks R."/>
        </authorList>
    </citation>
    <scope>NUCLEOTIDE SEQUENCE</scope>
    <source>
        <strain evidence="1">Tag_6206</strain>
        <tissue evidence="1">Liver</tissue>
    </source>
</reference>
<dbReference type="EMBL" id="JAFIRN010000003">
    <property type="protein sequence ID" value="KAG5851633.1"/>
    <property type="molecule type" value="Genomic_DNA"/>
</dbReference>
<sequence>MAHSWSARLQLSRTFRQDPLSPEHLGCRAHSLRAPVNRCVSRLVGLHCRPAPARFEGSRERNKWNIGFWTLVNGKRATPLQLGELWESLLLEFSFKRAPKTSQ</sequence>
<evidence type="ECO:0000313" key="1">
    <source>
        <dbReference type="EMBL" id="KAG5851633.1"/>
    </source>
</evidence>
<keyword evidence="2" id="KW-1185">Reference proteome</keyword>
<comment type="caution">
    <text evidence="1">The sequence shown here is derived from an EMBL/GenBank/DDBJ whole genome shotgun (WGS) entry which is preliminary data.</text>
</comment>
<accession>A0A9D3MRZ5</accession>
<protein>
    <submittedName>
        <fullName evidence="1">Uncharacterized protein</fullName>
    </submittedName>
</protein>
<dbReference type="AlphaFoldDB" id="A0A9D3MRZ5"/>
<name>A0A9D3MRZ5_ANGAN</name>
<gene>
    <name evidence="1" type="ORF">ANANG_G00053710</name>
</gene>
<dbReference type="Proteomes" id="UP001044222">
    <property type="component" value="Unassembled WGS sequence"/>
</dbReference>
<proteinExistence type="predicted"/>
<organism evidence="1 2">
    <name type="scientific">Anguilla anguilla</name>
    <name type="common">European freshwater eel</name>
    <name type="synonym">Muraena anguilla</name>
    <dbReference type="NCBI Taxonomy" id="7936"/>
    <lineage>
        <taxon>Eukaryota</taxon>
        <taxon>Metazoa</taxon>
        <taxon>Chordata</taxon>
        <taxon>Craniata</taxon>
        <taxon>Vertebrata</taxon>
        <taxon>Euteleostomi</taxon>
        <taxon>Actinopterygii</taxon>
        <taxon>Neopterygii</taxon>
        <taxon>Teleostei</taxon>
        <taxon>Anguilliformes</taxon>
        <taxon>Anguillidae</taxon>
        <taxon>Anguilla</taxon>
    </lineage>
</organism>